<evidence type="ECO:0000313" key="1">
    <source>
        <dbReference type="EMBL" id="XHV10626.1"/>
    </source>
</evidence>
<evidence type="ECO:0008006" key="2">
    <source>
        <dbReference type="Google" id="ProtNLM"/>
    </source>
</evidence>
<organism evidence="1">
    <name type="scientific">Caulobacter phage BL57</name>
    <dbReference type="NCBI Taxonomy" id="3348355"/>
    <lineage>
        <taxon>Viruses</taxon>
    </lineage>
</organism>
<sequence length="157" mass="18156">MRSRNLDDIDRFVSTYTYSCNCSQCNRKLKRDVTVERFLTGAYTHEEFEALVDREAEAEAERLALEPHLCKKCEVAGPKWLLIEMALRSEEAFPEPVPFKGSAMEKLLERHHVQKAHKRCTCGAACCSGWAKVDGYKITWQGARHARTYQEFKDHSR</sequence>
<protein>
    <recommendedName>
        <fullName evidence="2">Post-SET domain-containing protein</fullName>
    </recommendedName>
</protein>
<dbReference type="EMBL" id="PQ287320">
    <property type="protein sequence ID" value="XHV10626.1"/>
    <property type="molecule type" value="Genomic_DNA"/>
</dbReference>
<name>A0AB74UGV5_9VIRU</name>
<accession>A0AB74UGV5</accession>
<reference evidence="1" key="1">
    <citation type="submission" date="2024-10" db="EMBL/GenBank/DDBJ databases">
        <title>Genetic diversity among independent isolates of the Dolichocephalovirinae subfamily.</title>
        <authorList>
            <person name="Ely B."/>
            <person name="Thomas Q."/>
            <person name="Mohammadi T."/>
        </authorList>
    </citation>
    <scope>NUCLEOTIDE SEQUENCE</scope>
</reference>
<gene>
    <name evidence="1" type="ORF">BL57_154c</name>
</gene>
<proteinExistence type="predicted"/>